<protein>
    <recommendedName>
        <fullName evidence="5">[Ribosomal protein bS18]-alanine N-acetyltransferase</fullName>
        <ecNumber evidence="5">2.3.1.266</ecNumber>
    </recommendedName>
</protein>
<evidence type="ECO:0000313" key="8">
    <source>
        <dbReference type="Proteomes" id="UP000095651"/>
    </source>
</evidence>
<comment type="similarity">
    <text evidence="1 5">Belongs to the acetyltransferase family. RimI subfamily.</text>
</comment>
<proteinExistence type="inferred from homology"/>
<sequence>MLREMIPETDMDCVAEMETQCFSDPWTPEMILDSLRTGLDTWLILEEEGEASGYCVFRTIAGEAELLRIGVRPPLRGLGYGKKLMEGVVENSRKNGVTAIALEVREGNTPARSLYKSYGFKEECIRSDYYRDPKEDAVIMWNREISNIYH</sequence>
<evidence type="ECO:0000256" key="2">
    <source>
        <dbReference type="ARBA" id="ARBA00022490"/>
    </source>
</evidence>
<dbReference type="InterPro" id="IPR006464">
    <property type="entry name" value="AcTrfase_RimI/Ard1"/>
</dbReference>
<dbReference type="SUPFAM" id="SSF55729">
    <property type="entry name" value="Acyl-CoA N-acyltransferases (Nat)"/>
    <property type="match status" value="1"/>
</dbReference>
<dbReference type="GO" id="GO:0008999">
    <property type="term" value="F:protein-N-terminal-alanine acetyltransferase activity"/>
    <property type="evidence" value="ECO:0007669"/>
    <property type="project" value="UniProtKB-EC"/>
</dbReference>
<evidence type="ECO:0000256" key="3">
    <source>
        <dbReference type="ARBA" id="ARBA00022679"/>
    </source>
</evidence>
<dbReference type="CDD" id="cd04301">
    <property type="entry name" value="NAT_SF"/>
    <property type="match status" value="1"/>
</dbReference>
<accession>A0A174DG55</accession>
<keyword evidence="3 7" id="KW-0808">Transferase</keyword>
<dbReference type="InterPro" id="IPR016181">
    <property type="entry name" value="Acyl_CoA_acyltransferase"/>
</dbReference>
<feature type="domain" description="N-acetyltransferase" evidence="6">
    <location>
        <begin position="1"/>
        <end position="145"/>
    </location>
</feature>
<dbReference type="AlphaFoldDB" id="A0A174DG55"/>
<comment type="function">
    <text evidence="5">Acetylates the N-terminal alanine of ribosomal protein bS18.</text>
</comment>
<dbReference type="Pfam" id="PF00583">
    <property type="entry name" value="Acetyltransf_1"/>
    <property type="match status" value="1"/>
</dbReference>
<dbReference type="PROSITE" id="PS51186">
    <property type="entry name" value="GNAT"/>
    <property type="match status" value="1"/>
</dbReference>
<evidence type="ECO:0000313" key="7">
    <source>
        <dbReference type="EMBL" id="CUO23309.1"/>
    </source>
</evidence>
<dbReference type="NCBIfam" id="TIGR01575">
    <property type="entry name" value="rimI"/>
    <property type="match status" value="1"/>
</dbReference>
<evidence type="ECO:0000259" key="6">
    <source>
        <dbReference type="PROSITE" id="PS51186"/>
    </source>
</evidence>
<dbReference type="GO" id="GO:0005737">
    <property type="term" value="C:cytoplasm"/>
    <property type="evidence" value="ECO:0007669"/>
    <property type="project" value="UniProtKB-SubCell"/>
</dbReference>
<name>A0A174DG55_9FIRM</name>
<dbReference type="Gene3D" id="3.40.630.30">
    <property type="match status" value="1"/>
</dbReference>
<comment type="subcellular location">
    <subcellularLocation>
        <location evidence="5">Cytoplasm</location>
    </subcellularLocation>
</comment>
<keyword evidence="2 5" id="KW-0963">Cytoplasm</keyword>
<gene>
    <name evidence="7" type="primary">yvbK_2</name>
    <name evidence="7" type="ORF">ERS852407_02233</name>
</gene>
<dbReference type="EMBL" id="CYZE01000004">
    <property type="protein sequence ID" value="CUO23309.1"/>
    <property type="molecule type" value="Genomic_DNA"/>
</dbReference>
<dbReference type="EC" id="2.3.1.266" evidence="5"/>
<dbReference type="InterPro" id="IPR050680">
    <property type="entry name" value="YpeA/RimI_acetyltransf"/>
</dbReference>
<comment type="catalytic activity">
    <reaction evidence="5">
        <text>N-terminal L-alanyl-[ribosomal protein bS18] + acetyl-CoA = N-terminal N(alpha)-acetyl-L-alanyl-[ribosomal protein bS18] + CoA + H(+)</text>
        <dbReference type="Rhea" id="RHEA:43756"/>
        <dbReference type="Rhea" id="RHEA-COMP:10676"/>
        <dbReference type="Rhea" id="RHEA-COMP:10677"/>
        <dbReference type="ChEBI" id="CHEBI:15378"/>
        <dbReference type="ChEBI" id="CHEBI:57287"/>
        <dbReference type="ChEBI" id="CHEBI:57288"/>
        <dbReference type="ChEBI" id="CHEBI:64718"/>
        <dbReference type="ChEBI" id="CHEBI:83683"/>
        <dbReference type="EC" id="2.3.1.266"/>
    </reaction>
</comment>
<dbReference type="InterPro" id="IPR000182">
    <property type="entry name" value="GNAT_dom"/>
</dbReference>
<evidence type="ECO:0000256" key="1">
    <source>
        <dbReference type="ARBA" id="ARBA00005395"/>
    </source>
</evidence>
<dbReference type="RefSeq" id="WP_055655003.1">
    <property type="nucleotide sequence ID" value="NZ_CABIXC010000004.1"/>
</dbReference>
<dbReference type="PANTHER" id="PTHR43420:SF44">
    <property type="entry name" value="ACETYLTRANSFERASE YPEA"/>
    <property type="match status" value="1"/>
</dbReference>
<dbReference type="PANTHER" id="PTHR43420">
    <property type="entry name" value="ACETYLTRANSFERASE"/>
    <property type="match status" value="1"/>
</dbReference>
<dbReference type="Proteomes" id="UP000095651">
    <property type="component" value="Unassembled WGS sequence"/>
</dbReference>
<evidence type="ECO:0000256" key="5">
    <source>
        <dbReference type="RuleBase" id="RU363094"/>
    </source>
</evidence>
<evidence type="ECO:0000256" key="4">
    <source>
        <dbReference type="ARBA" id="ARBA00023315"/>
    </source>
</evidence>
<keyword evidence="4 7" id="KW-0012">Acyltransferase</keyword>
<reference evidence="7 8" key="1">
    <citation type="submission" date="2015-09" db="EMBL/GenBank/DDBJ databases">
        <authorList>
            <consortium name="Pathogen Informatics"/>
        </authorList>
    </citation>
    <scope>NUCLEOTIDE SEQUENCE [LARGE SCALE GENOMIC DNA]</scope>
    <source>
        <strain evidence="7 8">2789STDY5608850</strain>
    </source>
</reference>
<organism evidence="7 8">
    <name type="scientific">Hungatella hathewayi</name>
    <dbReference type="NCBI Taxonomy" id="154046"/>
    <lineage>
        <taxon>Bacteria</taxon>
        <taxon>Bacillati</taxon>
        <taxon>Bacillota</taxon>
        <taxon>Clostridia</taxon>
        <taxon>Lachnospirales</taxon>
        <taxon>Lachnospiraceae</taxon>
        <taxon>Hungatella</taxon>
    </lineage>
</organism>